<comment type="caution">
    <text evidence="2">The sequence shown here is derived from an EMBL/GenBank/DDBJ whole genome shotgun (WGS) entry which is preliminary data.</text>
</comment>
<reference evidence="2 3" key="1">
    <citation type="submission" date="2017-10" db="EMBL/GenBank/DDBJ databases">
        <title>Sequencing the genomes of 1000 actinobacteria strains.</title>
        <authorList>
            <person name="Klenk H.-P."/>
        </authorList>
    </citation>
    <scope>NUCLEOTIDE SEQUENCE [LARGE SCALE GENOMIC DNA]</scope>
    <source>
        <strain evidence="2 3">DSM 21801</strain>
    </source>
</reference>
<protein>
    <submittedName>
        <fullName evidence="2">GDSL-like lipase/acylhydrolase family protein</fullName>
    </submittedName>
</protein>
<dbReference type="Proteomes" id="UP000224915">
    <property type="component" value="Unassembled WGS sequence"/>
</dbReference>
<dbReference type="Gene3D" id="3.40.50.1110">
    <property type="entry name" value="SGNH hydrolase"/>
    <property type="match status" value="1"/>
</dbReference>
<dbReference type="RefSeq" id="WP_098468021.1">
    <property type="nucleotide sequence ID" value="NZ_PDJD01000001.1"/>
</dbReference>
<evidence type="ECO:0000313" key="2">
    <source>
        <dbReference type="EMBL" id="PFG18783.1"/>
    </source>
</evidence>
<dbReference type="EMBL" id="PDJD01000001">
    <property type="protein sequence ID" value="PFG18783.1"/>
    <property type="molecule type" value="Genomic_DNA"/>
</dbReference>
<dbReference type="InterPro" id="IPR036514">
    <property type="entry name" value="SGNH_hydro_sf"/>
</dbReference>
<evidence type="ECO:0000313" key="3">
    <source>
        <dbReference type="Proteomes" id="UP000224915"/>
    </source>
</evidence>
<feature type="domain" description="SGNH hydrolase-type esterase" evidence="1">
    <location>
        <begin position="172"/>
        <end position="272"/>
    </location>
</feature>
<dbReference type="OrthoDB" id="2060945at2"/>
<dbReference type="AlphaFoldDB" id="A0A2A9CWJ9"/>
<evidence type="ECO:0000259" key="1">
    <source>
        <dbReference type="Pfam" id="PF14606"/>
    </source>
</evidence>
<dbReference type="Gene3D" id="2.60.120.260">
    <property type="entry name" value="Galactose-binding domain-like"/>
    <property type="match status" value="1"/>
</dbReference>
<proteinExistence type="predicted"/>
<sequence>MITLPGSPVQLHGAAWLEETPEGLLPHRLPAWARAQFPDDLVAHTDTQGAGVRLCFSGAGERFVLHLAVARNRVRPGPPPDRADFDVLVDGELVFSGPAGEGGVAEIDRIAGTVETRVGEGTTLEVGLPPNPSGAPRQVEIWFPYAETVWIRGLESDAGIDDPAPPPPTRWVHYGSSISQGANAATPTGAWPVVAARLADFDLVNLGMSGQAVLDPFVARAIRDQRADVISLKVGINVLNGNAYGRRMFGPLLHGFLDTIRDGHPTTPLLVASPLFAPIGEQRPGPTSLDPQAPVRLFRSTGRVEDLSAGALTLEAMREITAEVVRRRRDAGDAALHYVDGLDWYGPRDWARMPMADALHPDPLAHEMIGGRAAEALRGVLA</sequence>
<dbReference type="SUPFAM" id="SSF52266">
    <property type="entry name" value="SGNH hydrolase"/>
    <property type="match status" value="1"/>
</dbReference>
<gene>
    <name evidence="2" type="ORF">ATL40_0326</name>
</gene>
<dbReference type="Pfam" id="PF14606">
    <property type="entry name" value="Lipase_GDSL_3"/>
    <property type="match status" value="1"/>
</dbReference>
<keyword evidence="2" id="KW-0378">Hydrolase</keyword>
<name>A0A2A9CWJ9_9MICO</name>
<organism evidence="2 3">
    <name type="scientific">Serinibacter salmoneus</name>
    <dbReference type="NCBI Taxonomy" id="556530"/>
    <lineage>
        <taxon>Bacteria</taxon>
        <taxon>Bacillati</taxon>
        <taxon>Actinomycetota</taxon>
        <taxon>Actinomycetes</taxon>
        <taxon>Micrococcales</taxon>
        <taxon>Beutenbergiaceae</taxon>
        <taxon>Serinibacter</taxon>
    </lineage>
</organism>
<dbReference type="InterPro" id="IPR013830">
    <property type="entry name" value="SGNH_hydro"/>
</dbReference>
<accession>A0A2A9CWJ9</accession>
<keyword evidence="3" id="KW-1185">Reference proteome</keyword>
<dbReference type="GO" id="GO:0016787">
    <property type="term" value="F:hydrolase activity"/>
    <property type="evidence" value="ECO:0007669"/>
    <property type="project" value="UniProtKB-KW"/>
</dbReference>